<reference evidence="2" key="1">
    <citation type="journal article" date="2014" name="Int. J. Syst. Evol. Microbiol.">
        <title>Complete genome sequence of Corynebacterium casei LMG S-19264T (=DSM 44701T), isolated from a smear-ripened cheese.</title>
        <authorList>
            <consortium name="US DOE Joint Genome Institute (JGI-PGF)"/>
            <person name="Walter F."/>
            <person name="Albersmeier A."/>
            <person name="Kalinowski J."/>
            <person name="Ruckert C."/>
        </authorList>
    </citation>
    <scope>NUCLEOTIDE SEQUENCE</scope>
    <source>
        <strain evidence="2">JCM 3086</strain>
    </source>
</reference>
<dbReference type="SUPFAM" id="SSF51735">
    <property type="entry name" value="NAD(P)-binding Rossmann-fold domains"/>
    <property type="match status" value="1"/>
</dbReference>
<organism evidence="2 3">
    <name type="scientific">Streptomyces brasiliensis</name>
    <dbReference type="NCBI Taxonomy" id="1954"/>
    <lineage>
        <taxon>Bacteria</taxon>
        <taxon>Bacillati</taxon>
        <taxon>Actinomycetota</taxon>
        <taxon>Actinomycetes</taxon>
        <taxon>Kitasatosporales</taxon>
        <taxon>Streptomycetaceae</taxon>
        <taxon>Streptomyces</taxon>
    </lineage>
</organism>
<gene>
    <name evidence="2" type="ORF">GCM10010121_060290</name>
</gene>
<dbReference type="Gene3D" id="3.40.50.720">
    <property type="entry name" value="NAD(P)-binding Rossmann-like Domain"/>
    <property type="match status" value="2"/>
</dbReference>
<evidence type="ECO:0000313" key="2">
    <source>
        <dbReference type="EMBL" id="GGJ41192.1"/>
    </source>
</evidence>
<sequence>MSKKTLVIGGTGPTGPHILQGLLDRGHDVSMLHRGAHEPPALPDVKHIHADPHFAETLEEVVGDQEWDLVVATYGRMRVTGEFFAGRTAQLICVGGVPVYRGFIEPQGSKPWGMKINAREDSPLADTVAVPAKFAMQILSAERSVMERAAHGAYMASYVRYPQIYGPRNIVPWEWAVVKRIQDGRRYMILPDDGLWVIFRCAARNAAAGIMAIVDHPDAANGESYNVADDDQFTLRQWAEVVADICGTPLEFIGIPSLIAPSAVNEFLAPASRPHMMVDASKIRTQLGHRDVVTAYEALAETVEWLRANPPTPEAYPMYTGKFDYELEDRQVAAYAKAVELCQAEAPDVAPPLAHPMPHPKVPSLTSDERGR</sequence>
<keyword evidence="3" id="KW-1185">Reference proteome</keyword>
<dbReference type="EMBL" id="BMQA01000025">
    <property type="protein sequence ID" value="GGJ41192.1"/>
    <property type="molecule type" value="Genomic_DNA"/>
</dbReference>
<dbReference type="PANTHER" id="PTHR43245">
    <property type="entry name" value="BIFUNCTIONAL POLYMYXIN RESISTANCE PROTEIN ARNA"/>
    <property type="match status" value="1"/>
</dbReference>
<evidence type="ECO:0000256" key="1">
    <source>
        <dbReference type="SAM" id="MobiDB-lite"/>
    </source>
</evidence>
<accession>A0A917L3K7</accession>
<proteinExistence type="predicted"/>
<feature type="compositionally biased region" description="Pro residues" evidence="1">
    <location>
        <begin position="349"/>
        <end position="361"/>
    </location>
</feature>
<dbReference type="Proteomes" id="UP000657574">
    <property type="component" value="Unassembled WGS sequence"/>
</dbReference>
<protein>
    <recommendedName>
        <fullName evidence="4">Epimerase</fullName>
    </recommendedName>
</protein>
<dbReference type="RefSeq" id="WP_189314422.1">
    <property type="nucleotide sequence ID" value="NZ_BMQA01000025.1"/>
</dbReference>
<evidence type="ECO:0008006" key="4">
    <source>
        <dbReference type="Google" id="ProtNLM"/>
    </source>
</evidence>
<feature type="region of interest" description="Disordered" evidence="1">
    <location>
        <begin position="349"/>
        <end position="372"/>
    </location>
</feature>
<dbReference type="InterPro" id="IPR036291">
    <property type="entry name" value="NAD(P)-bd_dom_sf"/>
</dbReference>
<comment type="caution">
    <text evidence="2">The sequence shown here is derived from an EMBL/GenBank/DDBJ whole genome shotgun (WGS) entry which is preliminary data.</text>
</comment>
<dbReference type="AlphaFoldDB" id="A0A917L3K7"/>
<dbReference type="InterPro" id="IPR050177">
    <property type="entry name" value="Lipid_A_modif_metabolic_enz"/>
</dbReference>
<reference evidence="2" key="2">
    <citation type="submission" date="2020-09" db="EMBL/GenBank/DDBJ databases">
        <authorList>
            <person name="Sun Q."/>
            <person name="Ohkuma M."/>
        </authorList>
    </citation>
    <scope>NUCLEOTIDE SEQUENCE</scope>
    <source>
        <strain evidence="2">JCM 3086</strain>
    </source>
</reference>
<evidence type="ECO:0000313" key="3">
    <source>
        <dbReference type="Proteomes" id="UP000657574"/>
    </source>
</evidence>
<name>A0A917L3K7_9ACTN</name>